<reference evidence="2 3" key="1">
    <citation type="submission" date="2016-11" db="EMBL/GenBank/DDBJ databases">
        <title>The macronuclear genome of Stentor coeruleus: a giant cell with tiny introns.</title>
        <authorList>
            <person name="Slabodnick M."/>
            <person name="Ruby J.G."/>
            <person name="Reiff S.B."/>
            <person name="Swart E.C."/>
            <person name="Gosai S."/>
            <person name="Prabakaran S."/>
            <person name="Witkowska E."/>
            <person name="Larue G.E."/>
            <person name="Fisher S."/>
            <person name="Freeman R.M."/>
            <person name="Gunawardena J."/>
            <person name="Chu W."/>
            <person name="Stover N.A."/>
            <person name="Gregory B.D."/>
            <person name="Nowacki M."/>
            <person name="Derisi J."/>
            <person name="Roy S.W."/>
            <person name="Marshall W.F."/>
            <person name="Sood P."/>
        </authorList>
    </citation>
    <scope>NUCLEOTIDE SEQUENCE [LARGE SCALE GENOMIC DNA]</scope>
    <source>
        <strain evidence="2">WM001</strain>
    </source>
</reference>
<gene>
    <name evidence="2" type="ORF">SteCoe_16023</name>
</gene>
<dbReference type="AlphaFoldDB" id="A0A1R2C240"/>
<proteinExistence type="predicted"/>
<evidence type="ECO:0000256" key="1">
    <source>
        <dbReference type="SAM" id="MobiDB-lite"/>
    </source>
</evidence>
<dbReference type="EMBL" id="MPUH01000315">
    <property type="protein sequence ID" value="OMJ83104.1"/>
    <property type="molecule type" value="Genomic_DNA"/>
</dbReference>
<protein>
    <submittedName>
        <fullName evidence="2">Uncharacterized protein</fullName>
    </submittedName>
</protein>
<name>A0A1R2C240_9CILI</name>
<feature type="compositionally biased region" description="Polar residues" evidence="1">
    <location>
        <begin position="839"/>
        <end position="857"/>
    </location>
</feature>
<evidence type="ECO:0000313" key="3">
    <source>
        <dbReference type="Proteomes" id="UP000187209"/>
    </source>
</evidence>
<comment type="caution">
    <text evidence="2">The sequence shown here is derived from an EMBL/GenBank/DDBJ whole genome shotgun (WGS) entry which is preliminary data.</text>
</comment>
<sequence length="869" mass="100639">MSEFDTILVRHRIQGLEAWENFRIPEVNSRVTGSFLYVWHGNILMIADLQTFEVIRHVALTGSNIEFVEVFGTFCYGIAYDRESSIISSFNVHSSGIVSLRVPGQKVISIEHIDAYSYVAGTEQGMVLWIDQGKIVSSIKALEQSSCRLICLKSYYFENELHMACGMGNGEVVLANINCVRDIVPSPKDNKGKVTGLEMLKYGSKDYFVIFREQPGSLSVVRHSDNETDYYEEYSIDLEENVSLIQMTSYRYSCFFLLTLNSTTLKVSFYNGTGNLFTIYQNDILKEDIKNVVTFAIPESSMFYYTKEFGCDLCMVSSGGSEIQVMSLTDSKEEMLGEEIENNCRERSIWQIPELQTRVIRELTGLTDFHSEYYEEDLKIIDLLVNLRKGSIICDFILRKSGNNYVLPAEFAKLVDIWVKKEVYKQQKYIDSEILPQVIQAETHDLENLYTHIQIFLGTLYEIHYIALSLEKRLMSKGAESQSNHLIFKIKVISWLITNNLLDVFNDRNWSFQRDYINKVCLNSQCQYSDLAIQGILLDYLSLSFPQDLSEILKDPLNKEKLLILLETLDEEKFTQIFLYFLLDLEEDMLELKNIHGNFINDFFVSWELANYIRGIWSLDMLSNIRIADMSETNEKFQIHAKNALYELTKVTHKLSNNEKLMIMQYFNVHKAIEQTMHWIVSCNLDWTDSTTIQKTIGIFFDGDKELDSNNSWIQAYTLINIINPEKANIPELMRGFIDLLMLGQKAKKNIVELCFCPELKQHFFNSLPIHDEVRFFTLINNKMYKKAFAESEYDFRFSNNAERYLALRNAFKELLKSEIDMPNSFTLVNVKTTDGRQGFSSGQRNSNSKNLESSQSFSLMKPMTLFRS</sequence>
<organism evidence="2 3">
    <name type="scientific">Stentor coeruleus</name>
    <dbReference type="NCBI Taxonomy" id="5963"/>
    <lineage>
        <taxon>Eukaryota</taxon>
        <taxon>Sar</taxon>
        <taxon>Alveolata</taxon>
        <taxon>Ciliophora</taxon>
        <taxon>Postciliodesmatophora</taxon>
        <taxon>Heterotrichea</taxon>
        <taxon>Heterotrichida</taxon>
        <taxon>Stentoridae</taxon>
        <taxon>Stentor</taxon>
    </lineage>
</organism>
<evidence type="ECO:0000313" key="2">
    <source>
        <dbReference type="EMBL" id="OMJ83104.1"/>
    </source>
</evidence>
<dbReference type="Proteomes" id="UP000187209">
    <property type="component" value="Unassembled WGS sequence"/>
</dbReference>
<keyword evidence="3" id="KW-1185">Reference proteome</keyword>
<feature type="region of interest" description="Disordered" evidence="1">
    <location>
        <begin position="837"/>
        <end position="857"/>
    </location>
</feature>
<accession>A0A1R2C240</accession>